<keyword evidence="2 7" id="KW-0813">Transport</keyword>
<comment type="subcellular location">
    <subcellularLocation>
        <location evidence="1 7">Cell membrane</location>
        <topology evidence="1 7">Multi-pass membrane protein</topology>
    </subcellularLocation>
</comment>
<dbReference type="RefSeq" id="WP_197104804.1">
    <property type="nucleotide sequence ID" value="NZ_JACCEL010000019.1"/>
</dbReference>
<dbReference type="CDD" id="cd06261">
    <property type="entry name" value="TM_PBP2"/>
    <property type="match status" value="1"/>
</dbReference>
<feature type="transmembrane region" description="Helical" evidence="7">
    <location>
        <begin position="201"/>
        <end position="223"/>
    </location>
</feature>
<dbReference type="InterPro" id="IPR050366">
    <property type="entry name" value="BP-dependent_transpt_permease"/>
</dbReference>
<proteinExistence type="inferred from homology"/>
<comment type="caution">
    <text evidence="9">The sequence shown here is derived from an EMBL/GenBank/DDBJ whole genome shotgun (WGS) entry which is preliminary data.</text>
</comment>
<keyword evidence="4 7" id="KW-0812">Transmembrane</keyword>
<gene>
    <name evidence="9" type="ORF">HYQ42_08075</name>
</gene>
<organism evidence="9 10">
    <name type="scientific">Ruoffia tabacinasalis</name>
    <dbReference type="NCBI Taxonomy" id="87458"/>
    <lineage>
        <taxon>Bacteria</taxon>
        <taxon>Bacillati</taxon>
        <taxon>Bacillota</taxon>
        <taxon>Bacilli</taxon>
        <taxon>Lactobacillales</taxon>
        <taxon>Aerococcaceae</taxon>
        <taxon>Ruoffia</taxon>
    </lineage>
</organism>
<evidence type="ECO:0000256" key="7">
    <source>
        <dbReference type="RuleBase" id="RU363032"/>
    </source>
</evidence>
<keyword evidence="3" id="KW-1003">Cell membrane</keyword>
<dbReference type="InterPro" id="IPR035906">
    <property type="entry name" value="MetI-like_sf"/>
</dbReference>
<dbReference type="Gene3D" id="1.10.3720.10">
    <property type="entry name" value="MetI-like"/>
    <property type="match status" value="1"/>
</dbReference>
<feature type="transmembrane region" description="Helical" evidence="7">
    <location>
        <begin position="33"/>
        <end position="55"/>
    </location>
</feature>
<feature type="transmembrane region" description="Helical" evidence="7">
    <location>
        <begin position="260"/>
        <end position="282"/>
    </location>
</feature>
<dbReference type="InterPro" id="IPR025966">
    <property type="entry name" value="OppC_N"/>
</dbReference>
<dbReference type="SUPFAM" id="SSF161098">
    <property type="entry name" value="MetI-like"/>
    <property type="match status" value="1"/>
</dbReference>
<feature type="domain" description="ABC transmembrane type-1" evidence="8">
    <location>
        <begin position="98"/>
        <end position="282"/>
    </location>
</feature>
<dbReference type="PANTHER" id="PTHR43386:SF1">
    <property type="entry name" value="D,D-DIPEPTIDE TRANSPORT SYSTEM PERMEASE PROTEIN DDPC-RELATED"/>
    <property type="match status" value="1"/>
</dbReference>
<evidence type="ECO:0000256" key="5">
    <source>
        <dbReference type="ARBA" id="ARBA00022989"/>
    </source>
</evidence>
<dbReference type="EMBL" id="JACCEL010000019">
    <property type="protein sequence ID" value="MBG9978746.1"/>
    <property type="molecule type" value="Genomic_DNA"/>
</dbReference>
<feature type="transmembrane region" description="Helical" evidence="7">
    <location>
        <begin position="98"/>
        <end position="124"/>
    </location>
</feature>
<keyword evidence="6 7" id="KW-0472">Membrane</keyword>
<reference evidence="9 10" key="1">
    <citation type="submission" date="2020-07" db="EMBL/GenBank/DDBJ databases">
        <title>Facklamia lactis sp. nov., isolated from raw milk.</title>
        <authorList>
            <person name="Doll E.V."/>
            <person name="Huptas C."/>
            <person name="Staib L."/>
            <person name="Wenning M."/>
            <person name="Scherer S."/>
        </authorList>
    </citation>
    <scope>NUCLEOTIDE SEQUENCE [LARGE SCALE GENOMIC DNA]</scope>
    <source>
        <strain evidence="9 10">DSM 104272</strain>
    </source>
</reference>
<evidence type="ECO:0000313" key="9">
    <source>
        <dbReference type="EMBL" id="MBG9978746.1"/>
    </source>
</evidence>
<evidence type="ECO:0000313" key="10">
    <source>
        <dbReference type="Proteomes" id="UP000823401"/>
    </source>
</evidence>
<dbReference type="PROSITE" id="PS50928">
    <property type="entry name" value="ABC_TM1"/>
    <property type="match status" value="1"/>
</dbReference>
<feature type="transmembrane region" description="Helical" evidence="7">
    <location>
        <begin position="136"/>
        <end position="154"/>
    </location>
</feature>
<dbReference type="PANTHER" id="PTHR43386">
    <property type="entry name" value="OLIGOPEPTIDE TRANSPORT SYSTEM PERMEASE PROTEIN APPC"/>
    <property type="match status" value="1"/>
</dbReference>
<name>A0ABS0LMT1_9LACT</name>
<evidence type="ECO:0000256" key="1">
    <source>
        <dbReference type="ARBA" id="ARBA00004651"/>
    </source>
</evidence>
<dbReference type="Pfam" id="PF12911">
    <property type="entry name" value="OppC_N"/>
    <property type="match status" value="1"/>
</dbReference>
<evidence type="ECO:0000259" key="8">
    <source>
        <dbReference type="PROSITE" id="PS50928"/>
    </source>
</evidence>
<dbReference type="Proteomes" id="UP000823401">
    <property type="component" value="Unassembled WGS sequence"/>
</dbReference>
<comment type="similarity">
    <text evidence="7">Belongs to the binding-protein-dependent transport system permease family.</text>
</comment>
<dbReference type="Pfam" id="PF00528">
    <property type="entry name" value="BPD_transp_1"/>
    <property type="match status" value="1"/>
</dbReference>
<evidence type="ECO:0000256" key="2">
    <source>
        <dbReference type="ARBA" id="ARBA00022448"/>
    </source>
</evidence>
<evidence type="ECO:0000256" key="6">
    <source>
        <dbReference type="ARBA" id="ARBA00023136"/>
    </source>
</evidence>
<keyword evidence="10" id="KW-1185">Reference proteome</keyword>
<sequence length="315" mass="34595">MEHIHESIITKNKKISSQLSILRIPKRFLNSKMLVTGIILFALMVVVVLFAPQIARIDPYEINPINRLQAPSADYWFGTDEFGRDVFSRSIYGVRNSFVIGMTVAIVSTIPALIIGLVSAYYPIWDNVLMRIVDGIYAFPAILLAIAIVSIRGANVENLIIALGIVYIPAVSRVIRSAALSIKGKDYIQALDSQGANSIRILLVHMLPNILPTLLIQVTYIFAQAIITESALSFLGAGIPAPMPSLGNILFDGKVVIYQAWWMTIFPGLFIVMLVMGLNFLGDGLTSVLGKRNKSIPKRKKGGILNGSKKITRSN</sequence>
<accession>A0ABS0LMT1</accession>
<protein>
    <submittedName>
        <fullName evidence="9">ABC transporter permease</fullName>
    </submittedName>
</protein>
<feature type="transmembrane region" description="Helical" evidence="7">
    <location>
        <begin position="160"/>
        <end position="180"/>
    </location>
</feature>
<evidence type="ECO:0000256" key="4">
    <source>
        <dbReference type="ARBA" id="ARBA00022692"/>
    </source>
</evidence>
<keyword evidence="5 7" id="KW-1133">Transmembrane helix</keyword>
<dbReference type="InterPro" id="IPR000515">
    <property type="entry name" value="MetI-like"/>
</dbReference>
<evidence type="ECO:0000256" key="3">
    <source>
        <dbReference type="ARBA" id="ARBA00022475"/>
    </source>
</evidence>